<dbReference type="Proteomes" id="UP001221898">
    <property type="component" value="Unassembled WGS sequence"/>
</dbReference>
<feature type="compositionally biased region" description="Basic and acidic residues" evidence="1">
    <location>
        <begin position="1"/>
        <end position="12"/>
    </location>
</feature>
<evidence type="ECO:0000256" key="1">
    <source>
        <dbReference type="SAM" id="MobiDB-lite"/>
    </source>
</evidence>
<dbReference type="EMBL" id="JAINUG010000103">
    <property type="protein sequence ID" value="KAJ8396785.1"/>
    <property type="molecule type" value="Genomic_DNA"/>
</dbReference>
<reference evidence="2" key="1">
    <citation type="journal article" date="2023" name="Science">
        <title>Genome structures resolve the early diversification of teleost fishes.</title>
        <authorList>
            <person name="Parey E."/>
            <person name="Louis A."/>
            <person name="Montfort J."/>
            <person name="Bouchez O."/>
            <person name="Roques C."/>
            <person name="Iampietro C."/>
            <person name="Lluch J."/>
            <person name="Castinel A."/>
            <person name="Donnadieu C."/>
            <person name="Desvignes T."/>
            <person name="Floi Bucao C."/>
            <person name="Jouanno E."/>
            <person name="Wen M."/>
            <person name="Mejri S."/>
            <person name="Dirks R."/>
            <person name="Jansen H."/>
            <person name="Henkel C."/>
            <person name="Chen W.J."/>
            <person name="Zahm M."/>
            <person name="Cabau C."/>
            <person name="Klopp C."/>
            <person name="Thompson A.W."/>
            <person name="Robinson-Rechavi M."/>
            <person name="Braasch I."/>
            <person name="Lecointre G."/>
            <person name="Bobe J."/>
            <person name="Postlethwait J.H."/>
            <person name="Berthelot C."/>
            <person name="Roest Crollius H."/>
            <person name="Guiguen Y."/>
        </authorList>
    </citation>
    <scope>NUCLEOTIDE SEQUENCE</scope>
    <source>
        <strain evidence="2">NC1722</strain>
    </source>
</reference>
<accession>A0AAD7S6E4</accession>
<feature type="compositionally biased region" description="Polar residues" evidence="1">
    <location>
        <begin position="13"/>
        <end position="27"/>
    </location>
</feature>
<gene>
    <name evidence="2" type="ORF">AAFF_G00013840</name>
</gene>
<evidence type="ECO:0000313" key="2">
    <source>
        <dbReference type="EMBL" id="KAJ8396785.1"/>
    </source>
</evidence>
<sequence length="102" mass="11337">MEAEQSSDRECTQRSTIDTRSVSPSPWCQQSGQVSALHLDYSPDSDPTRSEIYILIGCVISSRLSFTAQKGEEEEEEDVIIVTITVVRGDRAQTPETGNKMK</sequence>
<name>A0AAD7S6E4_9TELE</name>
<protein>
    <submittedName>
        <fullName evidence="2">Uncharacterized protein</fullName>
    </submittedName>
</protein>
<evidence type="ECO:0000313" key="3">
    <source>
        <dbReference type="Proteomes" id="UP001221898"/>
    </source>
</evidence>
<comment type="caution">
    <text evidence="2">The sequence shown here is derived from an EMBL/GenBank/DDBJ whole genome shotgun (WGS) entry which is preliminary data.</text>
</comment>
<organism evidence="2 3">
    <name type="scientific">Aldrovandia affinis</name>
    <dbReference type="NCBI Taxonomy" id="143900"/>
    <lineage>
        <taxon>Eukaryota</taxon>
        <taxon>Metazoa</taxon>
        <taxon>Chordata</taxon>
        <taxon>Craniata</taxon>
        <taxon>Vertebrata</taxon>
        <taxon>Euteleostomi</taxon>
        <taxon>Actinopterygii</taxon>
        <taxon>Neopterygii</taxon>
        <taxon>Teleostei</taxon>
        <taxon>Notacanthiformes</taxon>
        <taxon>Halosauridae</taxon>
        <taxon>Aldrovandia</taxon>
    </lineage>
</organism>
<dbReference type="AlphaFoldDB" id="A0AAD7S6E4"/>
<feature type="region of interest" description="Disordered" evidence="1">
    <location>
        <begin position="1"/>
        <end position="27"/>
    </location>
</feature>
<keyword evidence="3" id="KW-1185">Reference proteome</keyword>
<proteinExistence type="predicted"/>